<comment type="caution">
    <text evidence="1">The sequence shown here is derived from an EMBL/GenBank/DDBJ whole genome shotgun (WGS) entry which is preliminary data.</text>
</comment>
<proteinExistence type="predicted"/>
<keyword evidence="2" id="KW-1185">Reference proteome</keyword>
<evidence type="ECO:0000313" key="2">
    <source>
        <dbReference type="Proteomes" id="UP000587462"/>
    </source>
</evidence>
<name>A0A7Y7B2U0_STRMO</name>
<dbReference type="Gene3D" id="3.30.450.30">
    <property type="entry name" value="Dynein light chain 2a, cytoplasmic"/>
    <property type="match status" value="1"/>
</dbReference>
<dbReference type="AlphaFoldDB" id="A0A7Y7B2U0"/>
<dbReference type="EMBL" id="JABBXF010000016">
    <property type="protein sequence ID" value="NVK77860.1"/>
    <property type="molecule type" value="Genomic_DNA"/>
</dbReference>
<protein>
    <recommendedName>
        <fullName evidence="3">Roadblock/LAMTOR2 domain-containing protein</fullName>
    </recommendedName>
</protein>
<dbReference type="Proteomes" id="UP000587462">
    <property type="component" value="Unassembled WGS sequence"/>
</dbReference>
<evidence type="ECO:0000313" key="1">
    <source>
        <dbReference type="EMBL" id="NVK77860.1"/>
    </source>
</evidence>
<sequence length="134" mass="13971">MTGIDGCLAEAMTIPGARGASLVDWSSGLALGAAGCSPEAGTGRDHETTAAEVAELARLAFESGAFTAAAGPRPGPGPVEDMIVTAQDSYHLIRFVETSFDSSVFLYLWLDRTEANLAVALFRLKDITARLVPA</sequence>
<organism evidence="1 2">
    <name type="scientific">Streptomyces morookaense</name>
    <name type="common">Streptoverticillium morookaense</name>
    <dbReference type="NCBI Taxonomy" id="1970"/>
    <lineage>
        <taxon>Bacteria</taxon>
        <taxon>Bacillati</taxon>
        <taxon>Actinomycetota</taxon>
        <taxon>Actinomycetes</taxon>
        <taxon>Kitasatosporales</taxon>
        <taxon>Streptomycetaceae</taxon>
        <taxon>Streptomyces</taxon>
    </lineage>
</organism>
<evidence type="ECO:0008006" key="3">
    <source>
        <dbReference type="Google" id="ProtNLM"/>
    </source>
</evidence>
<reference evidence="1 2" key="1">
    <citation type="submission" date="2020-04" db="EMBL/GenBank/DDBJ databases">
        <title>Draft Genome Sequence of Streptomyces morookaense DSM 40503, an 8-azaguanine-producing strain.</title>
        <authorList>
            <person name="Qi J."/>
            <person name="Gao J.-M."/>
        </authorList>
    </citation>
    <scope>NUCLEOTIDE SEQUENCE [LARGE SCALE GENOMIC DNA]</scope>
    <source>
        <strain evidence="1 2">DSM 40503</strain>
    </source>
</reference>
<gene>
    <name evidence="1" type="ORF">HG542_09300</name>
</gene>
<accession>A0A7Y7B2U0</accession>